<evidence type="ECO:0000313" key="3">
    <source>
        <dbReference type="Proteomes" id="UP001362999"/>
    </source>
</evidence>
<sequence length="441" mass="48924">MTCSASSSGPGRRAGCTRGTGTASRAGGALSLHADDPSLFVSLIYGIPASSARVASNAWGHETASTQEGQGGADGEATSPPEPDVLSWGIFCAGCTSILFSSRYAERVERRMIRVRRPQPILLRSRRSVGVAGDLHFPWGRASMRMMMSAVPHDLMRAGGKRCARYLRLRLRYILLLLFEPFDAPFPSPGGRAQYRSFPSTSIVVEGDRMHADVVPASTVLREGEASRTSSHLISHLRLSRSHWSRCYVLCLLPHGPPIDVREMVDDAALRLRQAFSFASLDVDLARVTTSSPDPDVLSWVFLVDEACGCRTRRHFNAKAKALGPHVCIRRHRYRLQLPRLERWSEGALEVQRPCYSYKSQCTCVVRWRLSLHADVPSFSRLFRSPTVSRLVVEHPGIQDYIVPGRHRAERNADRLRICPSVRLLGCARCASDGFLSKLMS</sequence>
<accession>A0AAW0E5L1</accession>
<name>A0AAW0E5L1_9AGAR</name>
<keyword evidence="3" id="KW-1185">Reference proteome</keyword>
<feature type="region of interest" description="Disordered" evidence="1">
    <location>
        <begin position="58"/>
        <end position="80"/>
    </location>
</feature>
<protein>
    <submittedName>
        <fullName evidence="2">Uncharacterized protein</fullName>
    </submittedName>
</protein>
<feature type="region of interest" description="Disordered" evidence="1">
    <location>
        <begin position="1"/>
        <end position="20"/>
    </location>
</feature>
<reference evidence="2 3" key="1">
    <citation type="journal article" date="2024" name="J Genomics">
        <title>Draft genome sequencing and assembly of Favolaschia claudopus CIRM-BRFM 2984 isolated from oak limbs.</title>
        <authorList>
            <person name="Navarro D."/>
            <person name="Drula E."/>
            <person name="Chaduli D."/>
            <person name="Cazenave R."/>
            <person name="Ahrendt S."/>
            <person name="Wang J."/>
            <person name="Lipzen A."/>
            <person name="Daum C."/>
            <person name="Barry K."/>
            <person name="Grigoriev I.V."/>
            <person name="Favel A."/>
            <person name="Rosso M.N."/>
            <person name="Martin F."/>
        </authorList>
    </citation>
    <scope>NUCLEOTIDE SEQUENCE [LARGE SCALE GENOMIC DNA]</scope>
    <source>
        <strain evidence="2 3">CIRM-BRFM 2984</strain>
    </source>
</reference>
<evidence type="ECO:0000313" key="2">
    <source>
        <dbReference type="EMBL" id="KAK7058156.1"/>
    </source>
</evidence>
<dbReference type="AlphaFoldDB" id="A0AAW0E5L1"/>
<proteinExistence type="predicted"/>
<comment type="caution">
    <text evidence="2">The sequence shown here is derived from an EMBL/GenBank/DDBJ whole genome shotgun (WGS) entry which is preliminary data.</text>
</comment>
<evidence type="ECO:0000256" key="1">
    <source>
        <dbReference type="SAM" id="MobiDB-lite"/>
    </source>
</evidence>
<dbReference type="EMBL" id="JAWWNJ010000004">
    <property type="protein sequence ID" value="KAK7058156.1"/>
    <property type="molecule type" value="Genomic_DNA"/>
</dbReference>
<dbReference type="Proteomes" id="UP001362999">
    <property type="component" value="Unassembled WGS sequence"/>
</dbReference>
<gene>
    <name evidence="2" type="ORF">R3P38DRAFT_3169674</name>
</gene>
<organism evidence="2 3">
    <name type="scientific">Favolaschia claudopus</name>
    <dbReference type="NCBI Taxonomy" id="2862362"/>
    <lineage>
        <taxon>Eukaryota</taxon>
        <taxon>Fungi</taxon>
        <taxon>Dikarya</taxon>
        <taxon>Basidiomycota</taxon>
        <taxon>Agaricomycotina</taxon>
        <taxon>Agaricomycetes</taxon>
        <taxon>Agaricomycetidae</taxon>
        <taxon>Agaricales</taxon>
        <taxon>Marasmiineae</taxon>
        <taxon>Mycenaceae</taxon>
        <taxon>Favolaschia</taxon>
    </lineage>
</organism>